<dbReference type="Gene3D" id="3.40.390.10">
    <property type="entry name" value="Collagenase (Catalytic Domain)"/>
    <property type="match status" value="1"/>
</dbReference>
<dbReference type="PANTHER" id="PTHR47466:SF1">
    <property type="entry name" value="METALLOPROTEASE MEP1 (AFU_ORTHOLOGUE AFUA_1G07730)-RELATED"/>
    <property type="match status" value="1"/>
</dbReference>
<dbReference type="GO" id="GO:0046872">
    <property type="term" value="F:metal ion binding"/>
    <property type="evidence" value="ECO:0007669"/>
    <property type="project" value="UniProtKB-KW"/>
</dbReference>
<evidence type="ECO:0000256" key="5">
    <source>
        <dbReference type="ARBA" id="ARBA00022801"/>
    </source>
</evidence>
<gene>
    <name evidence="12" type="ORF">OSIN01602_LOCUS10611</name>
</gene>
<evidence type="ECO:0000259" key="11">
    <source>
        <dbReference type="Pfam" id="PF05572"/>
    </source>
</evidence>
<dbReference type="GO" id="GO:0006508">
    <property type="term" value="P:proteolysis"/>
    <property type="evidence" value="ECO:0007669"/>
    <property type="project" value="UniProtKB-KW"/>
</dbReference>
<feature type="region of interest" description="Disordered" evidence="9">
    <location>
        <begin position="290"/>
        <end position="309"/>
    </location>
</feature>
<evidence type="ECO:0000256" key="4">
    <source>
        <dbReference type="ARBA" id="ARBA00022729"/>
    </source>
</evidence>
<sequence length="442" mass="47510">MNLWWSVLLVGFPRHSVAHGPHEDDFRHHHHNDHHHHHHHRGGIRRNLGTDNPNANFHANNKTWASQQDFIDSGSRCSYREPDPLTKARGDEKIRKYVERKKANRANILGGLRGLQTTQDVFNVEVHFHIIHKLDGTGNMTDAAVRKQIEVLNDGFAGRENHFGRCSSVGTAIPPGADTKFVFELVSITRTASDSWFNLDRYETEVKTNLRQGDCSVLNVYTGGTTYLGWAYFPDGCASRPVDDGVVIAHVTVPDSPAQDRYYGEGDTLTHEVGHWLRLEHTFHGGCNGGDGVSDTSPESSPASGCPMGRDTCSVDGVDPIHNFMDYTDDCCMFGFTDGQTLRMEAAAVQFRGLTAAPPPGPTVSPAPSFKPTTAPPSSTPTVAPSANCGNLNDKTACNAANGCSWGGGKVKTCQNSDGGDGGGGGGKGGGGGGGKPGKNKR</sequence>
<dbReference type="GO" id="GO:0008237">
    <property type="term" value="F:metallopeptidase activity"/>
    <property type="evidence" value="ECO:0007669"/>
    <property type="project" value="UniProtKB-KW"/>
</dbReference>
<evidence type="ECO:0000256" key="6">
    <source>
        <dbReference type="ARBA" id="ARBA00022833"/>
    </source>
</evidence>
<comment type="similarity">
    <text evidence="1">Belongs to the peptidase M43B family.</text>
</comment>
<dbReference type="CDD" id="cd04275">
    <property type="entry name" value="ZnMc_pappalysin_like"/>
    <property type="match status" value="1"/>
</dbReference>
<feature type="region of interest" description="Disordered" evidence="9">
    <location>
        <begin position="415"/>
        <end position="442"/>
    </location>
</feature>
<feature type="region of interest" description="Disordered" evidence="9">
    <location>
        <begin position="357"/>
        <end position="384"/>
    </location>
</feature>
<keyword evidence="5" id="KW-0378">Hydrolase</keyword>
<evidence type="ECO:0000256" key="8">
    <source>
        <dbReference type="ARBA" id="ARBA00023157"/>
    </source>
</evidence>
<evidence type="ECO:0000313" key="12">
    <source>
        <dbReference type="EMBL" id="CAD9340356.1"/>
    </source>
</evidence>
<keyword evidence="8" id="KW-1015">Disulfide bond</keyword>
<dbReference type="SUPFAM" id="SSF55486">
    <property type="entry name" value="Metalloproteases ('zincins'), catalytic domain"/>
    <property type="match status" value="1"/>
</dbReference>
<evidence type="ECO:0000256" key="3">
    <source>
        <dbReference type="ARBA" id="ARBA00022723"/>
    </source>
</evidence>
<feature type="signal peptide" evidence="10">
    <location>
        <begin position="1"/>
        <end position="18"/>
    </location>
</feature>
<evidence type="ECO:0000256" key="10">
    <source>
        <dbReference type="SAM" id="SignalP"/>
    </source>
</evidence>
<keyword evidence="7" id="KW-0482">Metalloprotease</keyword>
<keyword evidence="2" id="KW-0645">Protease</keyword>
<feature type="chain" id="PRO_5030851152" description="Peptidase M43 pregnancy-associated plasma-A domain-containing protein" evidence="10">
    <location>
        <begin position="19"/>
        <end position="442"/>
    </location>
</feature>
<accession>A0A7S1ZIR6</accession>
<organism evidence="12">
    <name type="scientific">Trieres chinensis</name>
    <name type="common">Marine centric diatom</name>
    <name type="synonym">Odontella sinensis</name>
    <dbReference type="NCBI Taxonomy" id="1514140"/>
    <lineage>
        <taxon>Eukaryota</taxon>
        <taxon>Sar</taxon>
        <taxon>Stramenopiles</taxon>
        <taxon>Ochrophyta</taxon>
        <taxon>Bacillariophyta</taxon>
        <taxon>Mediophyceae</taxon>
        <taxon>Biddulphiophycidae</taxon>
        <taxon>Eupodiscales</taxon>
        <taxon>Parodontellaceae</taxon>
        <taxon>Trieres</taxon>
    </lineage>
</organism>
<protein>
    <recommendedName>
        <fullName evidence="11">Peptidase M43 pregnancy-associated plasma-A domain-containing protein</fullName>
    </recommendedName>
</protein>
<feature type="domain" description="Peptidase M43 pregnancy-associated plasma-A" evidence="11">
    <location>
        <begin position="223"/>
        <end position="347"/>
    </location>
</feature>
<keyword evidence="3" id="KW-0479">Metal-binding</keyword>
<reference evidence="12" key="1">
    <citation type="submission" date="2021-01" db="EMBL/GenBank/DDBJ databases">
        <authorList>
            <person name="Corre E."/>
            <person name="Pelletier E."/>
            <person name="Niang G."/>
            <person name="Scheremetjew M."/>
            <person name="Finn R."/>
            <person name="Kale V."/>
            <person name="Holt S."/>
            <person name="Cochrane G."/>
            <person name="Meng A."/>
            <person name="Brown T."/>
            <person name="Cohen L."/>
        </authorList>
    </citation>
    <scope>NUCLEOTIDE SEQUENCE</scope>
    <source>
        <strain evidence="12">Grunow 1884</strain>
    </source>
</reference>
<dbReference type="InterPro" id="IPR008754">
    <property type="entry name" value="Peptidase_M43"/>
</dbReference>
<feature type="region of interest" description="Disordered" evidence="9">
    <location>
        <begin position="23"/>
        <end position="48"/>
    </location>
</feature>
<dbReference type="PANTHER" id="PTHR47466">
    <property type="match status" value="1"/>
</dbReference>
<dbReference type="AlphaFoldDB" id="A0A7S1ZIR6"/>
<feature type="compositionally biased region" description="Basic residues" evidence="9">
    <location>
        <begin position="28"/>
        <end position="44"/>
    </location>
</feature>
<evidence type="ECO:0000256" key="1">
    <source>
        <dbReference type="ARBA" id="ARBA00008721"/>
    </source>
</evidence>
<name>A0A7S1ZIR6_TRICV</name>
<dbReference type="Pfam" id="PF05572">
    <property type="entry name" value="Peptidase_M43"/>
    <property type="match status" value="1"/>
</dbReference>
<dbReference type="InterPro" id="IPR024079">
    <property type="entry name" value="MetalloPept_cat_dom_sf"/>
</dbReference>
<evidence type="ECO:0000256" key="7">
    <source>
        <dbReference type="ARBA" id="ARBA00023049"/>
    </source>
</evidence>
<evidence type="ECO:0000256" key="9">
    <source>
        <dbReference type="SAM" id="MobiDB-lite"/>
    </source>
</evidence>
<feature type="compositionally biased region" description="Polar residues" evidence="9">
    <location>
        <begin position="294"/>
        <end position="303"/>
    </location>
</feature>
<keyword evidence="4 10" id="KW-0732">Signal</keyword>
<keyword evidence="6" id="KW-0862">Zinc</keyword>
<feature type="compositionally biased region" description="Gly residues" evidence="9">
    <location>
        <begin position="419"/>
        <end position="442"/>
    </location>
</feature>
<proteinExistence type="inferred from homology"/>
<evidence type="ECO:0000256" key="2">
    <source>
        <dbReference type="ARBA" id="ARBA00022670"/>
    </source>
</evidence>
<dbReference type="EMBL" id="HBGO01018549">
    <property type="protein sequence ID" value="CAD9340356.1"/>
    <property type="molecule type" value="Transcribed_RNA"/>
</dbReference>